<feature type="compositionally biased region" description="Low complexity" evidence="1">
    <location>
        <begin position="403"/>
        <end position="446"/>
    </location>
</feature>
<name>A0A226I796_9FLAO</name>
<comment type="caution">
    <text evidence="3">The sequence shown here is derived from an EMBL/GenBank/DDBJ whole genome shotgun (WGS) entry which is preliminary data.</text>
</comment>
<feature type="compositionally biased region" description="Polar residues" evidence="1">
    <location>
        <begin position="332"/>
        <end position="371"/>
    </location>
</feature>
<keyword evidence="4" id="KW-1185">Reference proteome</keyword>
<feature type="chain" id="PRO_5012307956" description="DUF3300 domain-containing protein" evidence="2">
    <location>
        <begin position="23"/>
        <end position="454"/>
    </location>
</feature>
<protein>
    <recommendedName>
        <fullName evidence="5">DUF3300 domain-containing protein</fullName>
    </recommendedName>
</protein>
<evidence type="ECO:0000313" key="3">
    <source>
        <dbReference type="EMBL" id="OXB01771.1"/>
    </source>
</evidence>
<dbReference type="EMBL" id="MUHA01000006">
    <property type="protein sequence ID" value="OXB01771.1"/>
    <property type="molecule type" value="Genomic_DNA"/>
</dbReference>
<sequence length="454" mass="52378">MKTKLLFIALAALVLGSCSAQSQTTVYAKNSDISDNLDLRAVASMFGESSNLQDFERRLNDPKYQISNLDLNGDDQVDYLRVIESVENRTHVVIIQAVLDRDVYQDVATIDVERDNYNKVSVQIVGNSYLYGTNYIYEPVYNVVPVIYSSFWVTNYRPYYSSWYWNYYPTYYAAWSPYPVYRYRNNINVCINVNNRYNYVNYRRSYRAPVLYESRRTYGYEKIRPNYSFEQRHANTGNRYDLDQRRIASRESNRSQNTYNSNRSNTNRVSSNSDFGNNRSYNDNRSTSNRNYNNTNRSTNSSRENSTVVSNPVRTENNRNNSNVSSPRTSYETRTNRVSEQANQPSRSYSENRASSNNRMSTERSVPVQRTESSRGYSSDRSSTNRTVNQSAAPAQRTESPRSYSQNRGSSDNSSYSRSQSAQRSESSRGSQESRSSQPQRESGSGSREGGRRG</sequence>
<evidence type="ECO:0000313" key="4">
    <source>
        <dbReference type="Proteomes" id="UP000198336"/>
    </source>
</evidence>
<proteinExistence type="predicted"/>
<dbReference type="AlphaFoldDB" id="A0A226I796"/>
<gene>
    <name evidence="3" type="ORF">B0A75_04840</name>
</gene>
<reference evidence="3 4" key="1">
    <citation type="submission" date="2016-11" db="EMBL/GenBank/DDBJ databases">
        <title>Whole genomes of Flavobacteriaceae.</title>
        <authorList>
            <person name="Stine C."/>
            <person name="Li C."/>
            <person name="Tadesse D."/>
        </authorList>
    </citation>
    <scope>NUCLEOTIDE SEQUENCE [LARGE SCALE GENOMIC DNA]</scope>
    <source>
        <strain evidence="3 4">CCUG 59446</strain>
    </source>
</reference>
<feature type="compositionally biased region" description="Polar residues" evidence="1">
    <location>
        <begin position="384"/>
        <end position="402"/>
    </location>
</feature>
<feature type="compositionally biased region" description="Low complexity" evidence="1">
    <location>
        <begin position="254"/>
        <end position="330"/>
    </location>
</feature>
<dbReference type="RefSeq" id="WP_089053165.1">
    <property type="nucleotide sequence ID" value="NZ_MUHA01000006.1"/>
</dbReference>
<evidence type="ECO:0000256" key="2">
    <source>
        <dbReference type="SAM" id="SignalP"/>
    </source>
</evidence>
<dbReference type="PROSITE" id="PS51257">
    <property type="entry name" value="PROKAR_LIPOPROTEIN"/>
    <property type="match status" value="1"/>
</dbReference>
<feature type="compositionally biased region" description="Basic and acidic residues" evidence="1">
    <location>
        <begin position="240"/>
        <end position="253"/>
    </location>
</feature>
<accession>A0A226I796</accession>
<keyword evidence="2" id="KW-0732">Signal</keyword>
<dbReference type="Proteomes" id="UP000198336">
    <property type="component" value="Unassembled WGS sequence"/>
</dbReference>
<feature type="region of interest" description="Disordered" evidence="1">
    <location>
        <begin position="231"/>
        <end position="454"/>
    </location>
</feature>
<evidence type="ECO:0000256" key="1">
    <source>
        <dbReference type="SAM" id="MobiDB-lite"/>
    </source>
</evidence>
<feature type="signal peptide" evidence="2">
    <location>
        <begin position="1"/>
        <end position="22"/>
    </location>
</feature>
<organism evidence="3 4">
    <name type="scientific">Flavobacterium oncorhynchi</name>
    <dbReference type="NCBI Taxonomy" id="728056"/>
    <lineage>
        <taxon>Bacteria</taxon>
        <taxon>Pseudomonadati</taxon>
        <taxon>Bacteroidota</taxon>
        <taxon>Flavobacteriia</taxon>
        <taxon>Flavobacteriales</taxon>
        <taxon>Flavobacteriaceae</taxon>
        <taxon>Flavobacterium</taxon>
    </lineage>
</organism>
<evidence type="ECO:0008006" key="5">
    <source>
        <dbReference type="Google" id="ProtNLM"/>
    </source>
</evidence>